<feature type="domain" description="Penicillin-binding protein transpeptidase" evidence="18">
    <location>
        <begin position="278"/>
        <end position="577"/>
    </location>
</feature>
<evidence type="ECO:0000256" key="11">
    <source>
        <dbReference type="ARBA" id="ARBA00022989"/>
    </source>
</evidence>
<evidence type="ECO:0000256" key="8">
    <source>
        <dbReference type="ARBA" id="ARBA00022801"/>
    </source>
</evidence>
<keyword evidence="13 16" id="KW-0717">Septation</keyword>
<keyword evidence="14 16" id="KW-0131">Cell cycle</keyword>
<protein>
    <recommendedName>
        <fullName evidence="16">Peptidoglycan D,D-transpeptidase FtsI</fullName>
        <ecNumber evidence="16">3.4.16.4</ecNumber>
    </recommendedName>
    <alternativeName>
        <fullName evidence="16">Penicillin-binding protein 3</fullName>
        <shortName evidence="16">PBP-3</shortName>
    </alternativeName>
</protein>
<keyword evidence="10 16" id="KW-0573">Peptidoglycan synthesis</keyword>
<dbReference type="InterPro" id="IPR001460">
    <property type="entry name" value="PCN-bd_Tpept"/>
</dbReference>
<comment type="function">
    <text evidence="16">Catalyzes cross-linking of the peptidoglycan cell wall at the division septum.</text>
</comment>
<evidence type="ECO:0000256" key="13">
    <source>
        <dbReference type="ARBA" id="ARBA00023210"/>
    </source>
</evidence>
<keyword evidence="15 16" id="KW-0961">Cell wall biogenesis/degradation</keyword>
<dbReference type="HAMAP" id="MF_02080">
    <property type="entry name" value="FtsI_transpept"/>
    <property type="match status" value="1"/>
</dbReference>
<keyword evidence="9 16" id="KW-0133">Cell shape</keyword>
<sequence>MSLRSSTRPRDGDAGGSAWSCLRERFGLGARTRMRGRSNYNIRHRMALVGGALAICSVALVARALDVQVLNNDFYVRQGDARSLRELPIPTSRGMITDRNGEPLAVSTPVDSLWANPPQLLQHPDRISELAQALGVPADELASKLSQRADKEFMYLARRMNPERAKQVLDLGVPGVFNQREFRRFYPQGEAIAHVLGFTNIDDRGQEGLELAFDSWLSGVPGAKRVIRDGQGRIIENVDLIRPAEPGHDLTLTIDRRVQYLAFRELRHALHEAKASAGSAVVLDVDTGEVLAMANLPSYNPNQLDGGGGDTRRNRAVTDVVEPGSTMKPITVGAALTAGTVSLDTVVNTNPGTMRNGRYTISDFRNYGALTVTGVLTKSSNVGAAKLALALPDAGFYEFIHGFGYGNKPGSGFPGEASGLLAAPGQWSGTTKATMSYGYGLSATPLQIAVAYAAIANGGRVIAPTFVKGQRNESTQAMSPEVARQVLTAMQTVTENGGTATRAAILGYHVAGKTGTSRKFSGTGGYSRQYIALFAGVVPVENPRFAMVVVIDDPDASKGHGYGGGAVAAPVFKSVMEGTLRLMDVQPDDIETWLAAQADARDKRIRANGGKPLAGVPVLPQAAQEPEPPVYEPADLPAPVSIGVAP</sequence>
<evidence type="ECO:0000256" key="17">
    <source>
        <dbReference type="SAM" id="MobiDB-lite"/>
    </source>
</evidence>
<dbReference type="InterPro" id="IPR050515">
    <property type="entry name" value="Beta-lactam/transpept"/>
</dbReference>
<keyword evidence="5 16" id="KW-0121">Carboxypeptidase</keyword>
<accession>A0A7S6UJQ1</accession>
<dbReference type="SUPFAM" id="SSF56519">
    <property type="entry name" value="Penicillin binding protein dimerisation domain"/>
    <property type="match status" value="1"/>
</dbReference>
<dbReference type="PANTHER" id="PTHR30627">
    <property type="entry name" value="PEPTIDOGLYCAN D,D-TRANSPEPTIDASE"/>
    <property type="match status" value="1"/>
</dbReference>
<dbReference type="Gene3D" id="3.30.450.330">
    <property type="match status" value="1"/>
</dbReference>
<dbReference type="EC" id="3.4.16.4" evidence="16"/>
<keyword evidence="12 16" id="KW-0472">Membrane</keyword>
<evidence type="ECO:0000256" key="9">
    <source>
        <dbReference type="ARBA" id="ARBA00022960"/>
    </source>
</evidence>
<evidence type="ECO:0000256" key="12">
    <source>
        <dbReference type="ARBA" id="ARBA00023136"/>
    </source>
</evidence>
<proteinExistence type="inferred from homology"/>
<dbReference type="InterPro" id="IPR037532">
    <property type="entry name" value="FtsI_transpept"/>
</dbReference>
<evidence type="ECO:0000256" key="3">
    <source>
        <dbReference type="ARBA" id="ARBA00022519"/>
    </source>
</evidence>
<comment type="catalytic activity">
    <reaction evidence="16">
        <text>Preferential cleavage: (Ac)2-L-Lys-D-Ala-|-D-Ala. Also transpeptidation of peptidyl-alanyl moieties that are N-acyl substituents of D-alanine.</text>
        <dbReference type="EC" id="3.4.16.4"/>
    </reaction>
</comment>
<evidence type="ECO:0000256" key="5">
    <source>
        <dbReference type="ARBA" id="ARBA00022645"/>
    </source>
</evidence>
<feature type="active site" description="Acyl-ester intermediate" evidence="16">
    <location>
        <position position="325"/>
    </location>
</feature>
<dbReference type="PANTHER" id="PTHR30627:SF1">
    <property type="entry name" value="PEPTIDOGLYCAN D,D-TRANSPEPTIDASE FTSI"/>
    <property type="match status" value="1"/>
</dbReference>
<keyword evidence="11 16" id="KW-1133">Transmembrane helix</keyword>
<dbReference type="Gene3D" id="3.40.710.10">
    <property type="entry name" value="DD-peptidase/beta-lactamase superfamily"/>
    <property type="match status" value="1"/>
</dbReference>
<dbReference type="Gene3D" id="3.90.1310.10">
    <property type="entry name" value="Penicillin-binding protein 2a (Domain 2)"/>
    <property type="match status" value="1"/>
</dbReference>
<organism evidence="20 21">
    <name type="scientific">Novilysobacter avium</name>
    <dbReference type="NCBI Taxonomy" id="2781023"/>
    <lineage>
        <taxon>Bacteria</taxon>
        <taxon>Pseudomonadati</taxon>
        <taxon>Pseudomonadota</taxon>
        <taxon>Gammaproteobacteria</taxon>
        <taxon>Lysobacterales</taxon>
        <taxon>Lysobacteraceae</taxon>
        <taxon>Novilysobacter</taxon>
    </lineage>
</organism>
<evidence type="ECO:0000256" key="2">
    <source>
        <dbReference type="ARBA" id="ARBA00022475"/>
    </source>
</evidence>
<evidence type="ECO:0000259" key="19">
    <source>
        <dbReference type="Pfam" id="PF03717"/>
    </source>
</evidence>
<keyword evidence="4 16" id="KW-0132">Cell division</keyword>
<evidence type="ECO:0000256" key="7">
    <source>
        <dbReference type="ARBA" id="ARBA00022692"/>
    </source>
</evidence>
<evidence type="ECO:0000256" key="16">
    <source>
        <dbReference type="HAMAP-Rule" id="MF_02080"/>
    </source>
</evidence>
<dbReference type="EMBL" id="CP063657">
    <property type="protein sequence ID" value="QOW21563.1"/>
    <property type="molecule type" value="Genomic_DNA"/>
</dbReference>
<evidence type="ECO:0000256" key="10">
    <source>
        <dbReference type="ARBA" id="ARBA00022984"/>
    </source>
</evidence>
<comment type="pathway">
    <text evidence="16">Cell wall biogenesis; peptidoglycan biosynthesis.</text>
</comment>
<evidence type="ECO:0000313" key="21">
    <source>
        <dbReference type="Proteomes" id="UP000593932"/>
    </source>
</evidence>
<evidence type="ECO:0000256" key="1">
    <source>
        <dbReference type="ARBA" id="ARBA00004370"/>
    </source>
</evidence>
<evidence type="ECO:0000256" key="4">
    <source>
        <dbReference type="ARBA" id="ARBA00022618"/>
    </source>
</evidence>
<feature type="domain" description="Penicillin-binding protein dimerisation" evidence="19">
    <location>
        <begin position="89"/>
        <end position="238"/>
    </location>
</feature>
<feature type="transmembrane region" description="Helical" evidence="16">
    <location>
        <begin position="46"/>
        <end position="65"/>
    </location>
</feature>
<dbReference type="Proteomes" id="UP000593932">
    <property type="component" value="Chromosome"/>
</dbReference>
<reference evidence="20 21" key="1">
    <citation type="submission" date="2020-10" db="EMBL/GenBank/DDBJ databases">
        <title>complete genome sequencing of Lysobacter sp. H23M41.</title>
        <authorList>
            <person name="Bae J.-W."/>
            <person name="Lee S.-Y."/>
        </authorList>
    </citation>
    <scope>NUCLEOTIDE SEQUENCE [LARGE SCALE GENOMIC DNA]</scope>
    <source>
        <strain evidence="20 21">H23M41</strain>
    </source>
</reference>
<feature type="region of interest" description="Disordered" evidence="17">
    <location>
        <begin position="615"/>
        <end position="646"/>
    </location>
</feature>
<keyword evidence="21" id="KW-1185">Reference proteome</keyword>
<keyword evidence="6 16" id="KW-0645">Protease</keyword>
<name>A0A7S6UJQ1_9GAMM</name>
<evidence type="ECO:0000313" key="20">
    <source>
        <dbReference type="EMBL" id="QOW21563.1"/>
    </source>
</evidence>
<keyword evidence="2 16" id="KW-1003">Cell membrane</keyword>
<dbReference type="Pfam" id="PF00905">
    <property type="entry name" value="Transpeptidase"/>
    <property type="match status" value="1"/>
</dbReference>
<evidence type="ECO:0000259" key="18">
    <source>
        <dbReference type="Pfam" id="PF00905"/>
    </source>
</evidence>
<dbReference type="InterPro" id="IPR005311">
    <property type="entry name" value="PBP_dimer"/>
</dbReference>
<keyword evidence="3 16" id="KW-0997">Cell inner membrane</keyword>
<evidence type="ECO:0000256" key="14">
    <source>
        <dbReference type="ARBA" id="ARBA00023306"/>
    </source>
</evidence>
<keyword evidence="7 16" id="KW-0812">Transmembrane</keyword>
<dbReference type="InterPro" id="IPR012338">
    <property type="entry name" value="Beta-lactam/transpept-like"/>
</dbReference>
<dbReference type="SUPFAM" id="SSF56601">
    <property type="entry name" value="beta-lactamase/transpeptidase-like"/>
    <property type="match status" value="1"/>
</dbReference>
<comment type="subcellular location">
    <subcellularLocation>
        <location evidence="16">Cell inner membrane</location>
        <topology evidence="16">Single-pass membrane protein</topology>
    </subcellularLocation>
    <subcellularLocation>
        <location evidence="1">Membrane</location>
    </subcellularLocation>
</comment>
<keyword evidence="8 16" id="KW-0378">Hydrolase</keyword>
<comment type="similarity">
    <text evidence="16">Belongs to the transpeptidase family. FtsI subfamily.</text>
</comment>
<dbReference type="InterPro" id="IPR036138">
    <property type="entry name" value="PBP_dimer_sf"/>
</dbReference>
<dbReference type="Pfam" id="PF03717">
    <property type="entry name" value="PBP_dimer"/>
    <property type="match status" value="1"/>
</dbReference>
<evidence type="ECO:0000256" key="6">
    <source>
        <dbReference type="ARBA" id="ARBA00022670"/>
    </source>
</evidence>
<evidence type="ECO:0000256" key="15">
    <source>
        <dbReference type="ARBA" id="ARBA00023316"/>
    </source>
</evidence>
<gene>
    <name evidence="16" type="primary">ftsI</name>
    <name evidence="20" type="ORF">INQ42_09965</name>
</gene>